<reference evidence="1 3" key="1">
    <citation type="journal article" date="2008" name="Science">
        <title>The Physcomitrella genome reveals evolutionary insights into the conquest of land by plants.</title>
        <authorList>
            <person name="Rensing S."/>
            <person name="Lang D."/>
            <person name="Zimmer A."/>
            <person name="Terry A."/>
            <person name="Salamov A."/>
            <person name="Shapiro H."/>
            <person name="Nishiyama T."/>
            <person name="Perroud P.-F."/>
            <person name="Lindquist E."/>
            <person name="Kamisugi Y."/>
            <person name="Tanahashi T."/>
            <person name="Sakakibara K."/>
            <person name="Fujita T."/>
            <person name="Oishi K."/>
            <person name="Shin-I T."/>
            <person name="Kuroki Y."/>
            <person name="Toyoda A."/>
            <person name="Suzuki Y."/>
            <person name="Hashimoto A."/>
            <person name="Yamaguchi K."/>
            <person name="Sugano A."/>
            <person name="Kohara Y."/>
            <person name="Fujiyama A."/>
            <person name="Anterola A."/>
            <person name="Aoki S."/>
            <person name="Ashton N."/>
            <person name="Barbazuk W.B."/>
            <person name="Barker E."/>
            <person name="Bennetzen J."/>
            <person name="Bezanilla M."/>
            <person name="Blankenship R."/>
            <person name="Cho S.H."/>
            <person name="Dutcher S."/>
            <person name="Estelle M."/>
            <person name="Fawcett J.A."/>
            <person name="Gundlach H."/>
            <person name="Hanada K."/>
            <person name="Heyl A."/>
            <person name="Hicks K.A."/>
            <person name="Hugh J."/>
            <person name="Lohr M."/>
            <person name="Mayer K."/>
            <person name="Melkozernov A."/>
            <person name="Murata T."/>
            <person name="Nelson D."/>
            <person name="Pils B."/>
            <person name="Prigge M."/>
            <person name="Reiss B."/>
            <person name="Renner T."/>
            <person name="Rombauts S."/>
            <person name="Rushton P."/>
            <person name="Sanderfoot A."/>
            <person name="Schween G."/>
            <person name="Shiu S.-H."/>
            <person name="Stueber K."/>
            <person name="Theodoulou F.L."/>
            <person name="Tu H."/>
            <person name="Van de Peer Y."/>
            <person name="Verrier P.J."/>
            <person name="Waters E."/>
            <person name="Wood A."/>
            <person name="Yang L."/>
            <person name="Cove D."/>
            <person name="Cuming A."/>
            <person name="Hasebe M."/>
            <person name="Lucas S."/>
            <person name="Mishler D.B."/>
            <person name="Reski R."/>
            <person name="Grigoriev I."/>
            <person name="Quatrano R.S."/>
            <person name="Boore J.L."/>
        </authorList>
    </citation>
    <scope>NUCLEOTIDE SEQUENCE [LARGE SCALE GENOMIC DNA]</scope>
    <source>
        <strain evidence="2 3">cv. Gransden 2004</strain>
    </source>
</reference>
<organism evidence="1">
    <name type="scientific">Physcomitrium patens</name>
    <name type="common">Spreading-leaved earth moss</name>
    <name type="synonym">Physcomitrella patens</name>
    <dbReference type="NCBI Taxonomy" id="3218"/>
    <lineage>
        <taxon>Eukaryota</taxon>
        <taxon>Viridiplantae</taxon>
        <taxon>Streptophyta</taxon>
        <taxon>Embryophyta</taxon>
        <taxon>Bryophyta</taxon>
        <taxon>Bryophytina</taxon>
        <taxon>Bryopsida</taxon>
        <taxon>Funariidae</taxon>
        <taxon>Funariales</taxon>
        <taxon>Funariaceae</taxon>
        <taxon>Physcomitrium</taxon>
    </lineage>
</organism>
<sequence length="133" mass="15359">MTASKTQGYSGRSRDLTSGKIYDDVEKVQGTNHDKELSNQLTKLNNTHFCQSGIVIANTFSSPQSSPLLNHEYLVLEVCYGPDMSEVFTYKKRRLRWTMREVQQQSTSPSSRNSRVLRIRRCSRHHAMQCLFK</sequence>
<keyword evidence="3" id="KW-1185">Reference proteome</keyword>
<dbReference type="PaxDb" id="3218-PP1S46_303V6.1"/>
<protein>
    <submittedName>
        <fullName evidence="1 2">Uncharacterized protein</fullName>
    </submittedName>
</protein>
<gene>
    <name evidence="1" type="ORF">PHYPA_016381</name>
</gene>
<dbReference type="AlphaFoldDB" id="A0A2K1JR36"/>
<name>A0A2K1JR36_PHYPA</name>
<dbReference type="EMBL" id="ABEU02000012">
    <property type="protein sequence ID" value="PNR43998.1"/>
    <property type="molecule type" value="Genomic_DNA"/>
</dbReference>
<dbReference type="InParanoid" id="A0A2K1JR36"/>
<evidence type="ECO:0000313" key="1">
    <source>
        <dbReference type="EMBL" id="PNR43998.1"/>
    </source>
</evidence>
<dbReference type="Gramene" id="Pp3c12_17130V3.1">
    <property type="protein sequence ID" value="Pp3c12_17130V3.1"/>
    <property type="gene ID" value="Pp3c12_17130"/>
</dbReference>
<evidence type="ECO:0000313" key="3">
    <source>
        <dbReference type="Proteomes" id="UP000006727"/>
    </source>
</evidence>
<reference evidence="2" key="3">
    <citation type="submission" date="2020-12" db="UniProtKB">
        <authorList>
            <consortium name="EnsemblPlants"/>
        </authorList>
    </citation>
    <scope>IDENTIFICATION</scope>
</reference>
<dbReference type="Proteomes" id="UP000006727">
    <property type="component" value="Chromosome 12"/>
</dbReference>
<evidence type="ECO:0000313" key="2">
    <source>
        <dbReference type="EnsemblPlants" id="Pp3c12_17130V3.1"/>
    </source>
</evidence>
<reference evidence="1 3" key="2">
    <citation type="journal article" date="2018" name="Plant J.">
        <title>The Physcomitrella patens chromosome-scale assembly reveals moss genome structure and evolution.</title>
        <authorList>
            <person name="Lang D."/>
            <person name="Ullrich K.K."/>
            <person name="Murat F."/>
            <person name="Fuchs J."/>
            <person name="Jenkins J."/>
            <person name="Haas F.B."/>
            <person name="Piednoel M."/>
            <person name="Gundlach H."/>
            <person name="Van Bel M."/>
            <person name="Meyberg R."/>
            <person name="Vives C."/>
            <person name="Morata J."/>
            <person name="Symeonidi A."/>
            <person name="Hiss M."/>
            <person name="Muchero W."/>
            <person name="Kamisugi Y."/>
            <person name="Saleh O."/>
            <person name="Blanc G."/>
            <person name="Decker E.L."/>
            <person name="van Gessel N."/>
            <person name="Grimwood J."/>
            <person name="Hayes R.D."/>
            <person name="Graham S.W."/>
            <person name="Gunter L.E."/>
            <person name="McDaniel S.F."/>
            <person name="Hoernstein S.N.W."/>
            <person name="Larsson A."/>
            <person name="Li F.W."/>
            <person name="Perroud P.F."/>
            <person name="Phillips J."/>
            <person name="Ranjan P."/>
            <person name="Rokshar D.S."/>
            <person name="Rothfels C.J."/>
            <person name="Schneider L."/>
            <person name="Shu S."/>
            <person name="Stevenson D.W."/>
            <person name="Thummler F."/>
            <person name="Tillich M."/>
            <person name="Villarreal Aguilar J.C."/>
            <person name="Widiez T."/>
            <person name="Wong G.K."/>
            <person name="Wymore A."/>
            <person name="Zhang Y."/>
            <person name="Zimmer A.D."/>
            <person name="Quatrano R.S."/>
            <person name="Mayer K.F.X."/>
            <person name="Goodstein D."/>
            <person name="Casacuberta J.M."/>
            <person name="Vandepoele K."/>
            <person name="Reski R."/>
            <person name="Cuming A.C."/>
            <person name="Tuskan G.A."/>
            <person name="Maumus F."/>
            <person name="Salse J."/>
            <person name="Schmutz J."/>
            <person name="Rensing S.A."/>
        </authorList>
    </citation>
    <scope>NUCLEOTIDE SEQUENCE [LARGE SCALE GENOMIC DNA]</scope>
    <source>
        <strain evidence="2 3">cv. Gransden 2004</strain>
    </source>
</reference>
<proteinExistence type="predicted"/>
<accession>A0A2K1JR36</accession>
<dbReference type="EnsemblPlants" id="Pp3c12_17130V3.1">
    <property type="protein sequence ID" value="Pp3c12_17130V3.1"/>
    <property type="gene ID" value="Pp3c12_17130"/>
</dbReference>